<evidence type="ECO:0000256" key="2">
    <source>
        <dbReference type="ARBA" id="ARBA00022737"/>
    </source>
</evidence>
<feature type="signal peptide" evidence="4">
    <location>
        <begin position="1"/>
        <end position="38"/>
    </location>
</feature>
<dbReference type="Gene3D" id="2.130.10.10">
    <property type="entry name" value="YVTN repeat-like/Quinoprotein amine dehydrogenase"/>
    <property type="match status" value="3"/>
</dbReference>
<dbReference type="InterPro" id="IPR019775">
    <property type="entry name" value="WD40_repeat_CS"/>
</dbReference>
<dbReference type="PANTHER" id="PTHR19879">
    <property type="entry name" value="TRANSCRIPTION INITIATION FACTOR TFIID"/>
    <property type="match status" value="1"/>
</dbReference>
<keyword evidence="2" id="KW-0677">Repeat</keyword>
<keyword evidence="1 3" id="KW-0853">WD repeat</keyword>
<dbReference type="Proteomes" id="UP000887222">
    <property type="component" value="Unassembled WGS sequence"/>
</dbReference>
<dbReference type="InterPro" id="IPR001680">
    <property type="entry name" value="WD40_rpt"/>
</dbReference>
<name>A0ABQ4PZW6_9BURK</name>
<dbReference type="EMBL" id="BPMK01000001">
    <property type="protein sequence ID" value="GIZ50074.1"/>
    <property type="molecule type" value="Genomic_DNA"/>
</dbReference>
<dbReference type="InterPro" id="IPR015943">
    <property type="entry name" value="WD40/YVTN_repeat-like_dom_sf"/>
</dbReference>
<comment type="caution">
    <text evidence="5">The sequence shown here is derived from an EMBL/GenBank/DDBJ whole genome shotgun (WGS) entry which is preliminary data.</text>
</comment>
<evidence type="ECO:0008006" key="7">
    <source>
        <dbReference type="Google" id="ProtNLM"/>
    </source>
</evidence>
<dbReference type="PROSITE" id="PS00678">
    <property type="entry name" value="WD_REPEATS_1"/>
    <property type="match status" value="1"/>
</dbReference>
<accession>A0ABQ4PZW6</accession>
<gene>
    <name evidence="5" type="ORF">NCCP691_00880</name>
</gene>
<dbReference type="RefSeq" id="WP_220806264.1">
    <property type="nucleotide sequence ID" value="NZ_BPMK01000001.1"/>
</dbReference>
<reference evidence="5 6" key="1">
    <citation type="journal article" date="2022" name="Int. J. Syst. Evol. Microbiol.">
        <title>Noviherbaspirillum aridicola sp. nov., isolated from an arid soil in Pakistan.</title>
        <authorList>
            <person name="Khan I.U."/>
            <person name="Saqib M."/>
            <person name="Amin A."/>
            <person name="Hussain F."/>
            <person name="Li L."/>
            <person name="Liu Y.H."/>
            <person name="Fang B.Z."/>
            <person name="Ahmed I."/>
            <person name="Li W.J."/>
        </authorList>
    </citation>
    <scope>NUCLEOTIDE SEQUENCE [LARGE SCALE GENOMIC DNA]</scope>
    <source>
        <strain evidence="5 6">NCCP-691</strain>
    </source>
</reference>
<feature type="repeat" description="WD" evidence="3">
    <location>
        <begin position="48"/>
        <end position="89"/>
    </location>
</feature>
<evidence type="ECO:0000256" key="1">
    <source>
        <dbReference type="ARBA" id="ARBA00022574"/>
    </source>
</evidence>
<evidence type="ECO:0000256" key="3">
    <source>
        <dbReference type="PROSITE-ProRule" id="PRU00221"/>
    </source>
</evidence>
<dbReference type="SMART" id="SM00320">
    <property type="entry name" value="WD40"/>
    <property type="match status" value="5"/>
</dbReference>
<evidence type="ECO:0000256" key="4">
    <source>
        <dbReference type="SAM" id="SignalP"/>
    </source>
</evidence>
<sequence length="591" mass="63981">MQAPASLKRSVHCARIARFMTAMLCGVVALMLVAPALAANAPVLTVDPATHTAAIRQLAVDPDEQLLVTASDDKTARLWEIATGRLLHTIHVPVGPEDTGRLYAAAISPQRRLALAGTTAARGGAQRIYLYDLVNMSFIRALSAGKGEIKRLQWSPDGQLLAAAQAGAPGFRIFTDEGEPVHEERLPADAWNLTLSQNGLLALPVSDGTVRLYGIAGRVELLATLKTDLPDPRGLQFSPDGSLLAVGYQSRKSADEVQVDVFDVLTQTLAKSFVFRDIEHGNLRNVAWQRDGGAIYAAGSGYRGKSDFLIKRIAWPDGAATDTRAAGNSITDLLPTADNRVLFSTVEPAWGVMQQGRAATVAPPRIAQFLEADLLTISEDARTVAWRFAPAERRFSFSVASRDLQAGERAATRAARTESRRIAVREWKNSYDVTVAGRAVEMAPTEISRAVALMPDDSGALLATSRSLRRLAADGSQKWKVQLPTEARAVNVSADGRLLVVAMADGTLRWRSTADGSLLLSLFPMRDGRWVLWNEEGYFDASPGAEQMIGWTVNRPEDGQADFFPLGRYGGKYRRPEVLGQAFSPARAGAR</sequence>
<feature type="chain" id="PRO_5045905248" description="WD40 repeat protein" evidence="4">
    <location>
        <begin position="39"/>
        <end position="591"/>
    </location>
</feature>
<keyword evidence="6" id="KW-1185">Reference proteome</keyword>
<dbReference type="PANTHER" id="PTHR19879:SF9">
    <property type="entry name" value="TRANSCRIPTION INITIATION FACTOR TFIID SUBUNIT 5"/>
    <property type="match status" value="1"/>
</dbReference>
<dbReference type="InterPro" id="IPR011044">
    <property type="entry name" value="Quino_amine_DH_bsu"/>
</dbReference>
<proteinExistence type="predicted"/>
<dbReference type="SUPFAM" id="SSF50969">
    <property type="entry name" value="YVTN repeat-like/Quinoprotein amine dehydrogenase"/>
    <property type="match status" value="1"/>
</dbReference>
<organism evidence="5 6">
    <name type="scientific">Noviherbaspirillum aridicola</name>
    <dbReference type="NCBI Taxonomy" id="2849687"/>
    <lineage>
        <taxon>Bacteria</taxon>
        <taxon>Pseudomonadati</taxon>
        <taxon>Pseudomonadota</taxon>
        <taxon>Betaproteobacteria</taxon>
        <taxon>Burkholderiales</taxon>
        <taxon>Oxalobacteraceae</taxon>
        <taxon>Noviherbaspirillum</taxon>
    </lineage>
</organism>
<protein>
    <recommendedName>
        <fullName evidence="7">WD40 repeat protein</fullName>
    </recommendedName>
</protein>
<keyword evidence="4" id="KW-0732">Signal</keyword>
<evidence type="ECO:0000313" key="5">
    <source>
        <dbReference type="EMBL" id="GIZ50074.1"/>
    </source>
</evidence>
<dbReference type="Pfam" id="PF00400">
    <property type="entry name" value="WD40"/>
    <property type="match status" value="1"/>
</dbReference>
<evidence type="ECO:0000313" key="6">
    <source>
        <dbReference type="Proteomes" id="UP000887222"/>
    </source>
</evidence>
<dbReference type="PROSITE" id="PS50294">
    <property type="entry name" value="WD_REPEATS_REGION"/>
    <property type="match status" value="1"/>
</dbReference>
<dbReference type="PROSITE" id="PS50082">
    <property type="entry name" value="WD_REPEATS_2"/>
    <property type="match status" value="1"/>
</dbReference>